<organism evidence="2 3">
    <name type="scientific">Neotoma lepida</name>
    <name type="common">Desert woodrat</name>
    <dbReference type="NCBI Taxonomy" id="56216"/>
    <lineage>
        <taxon>Eukaryota</taxon>
        <taxon>Metazoa</taxon>
        <taxon>Chordata</taxon>
        <taxon>Craniata</taxon>
        <taxon>Vertebrata</taxon>
        <taxon>Euteleostomi</taxon>
        <taxon>Mammalia</taxon>
        <taxon>Eutheria</taxon>
        <taxon>Euarchontoglires</taxon>
        <taxon>Glires</taxon>
        <taxon>Rodentia</taxon>
        <taxon>Myomorpha</taxon>
        <taxon>Muroidea</taxon>
        <taxon>Cricetidae</taxon>
        <taxon>Neotominae</taxon>
        <taxon>Neotoma</taxon>
    </lineage>
</organism>
<dbReference type="InterPro" id="IPR000900">
    <property type="entry name" value="Nebulin_repeat"/>
</dbReference>
<evidence type="ECO:0000313" key="2">
    <source>
        <dbReference type="EMBL" id="OBS79963.1"/>
    </source>
</evidence>
<name>A0A1A6HNF1_NEOLE</name>
<dbReference type="AlphaFoldDB" id="A0A1A6HNF1"/>
<sequence>MMFEQKKYRADYEQRKDKYHLVVDEPRHLLAKTAGDQISQRKYKSSAKMLLKQGCNEILRPDMLTALYNTYMWSQ</sequence>
<dbReference type="Pfam" id="PF00880">
    <property type="entry name" value="Nebulin"/>
    <property type="match status" value="1"/>
</dbReference>
<dbReference type="PROSITE" id="PS51216">
    <property type="entry name" value="NEBULIN"/>
    <property type="match status" value="1"/>
</dbReference>
<proteinExistence type="predicted"/>
<reference evidence="2 3" key="1">
    <citation type="submission" date="2016-06" db="EMBL/GenBank/DDBJ databases">
        <title>The Draft Genome Sequence and Annotation of the Desert Woodrat Neotoma lepida.</title>
        <authorList>
            <person name="Campbell M."/>
            <person name="Oakeson K.F."/>
            <person name="Yandell M."/>
            <person name="Halpert J.R."/>
            <person name="Dearing D."/>
        </authorList>
    </citation>
    <scope>NUCLEOTIDE SEQUENCE [LARGE SCALE GENOMIC DNA]</scope>
    <source>
        <strain evidence="2">417</strain>
        <tissue evidence="2">Liver</tissue>
    </source>
</reference>
<accession>A0A1A6HNF1</accession>
<dbReference type="EMBL" id="LZPO01017611">
    <property type="protein sequence ID" value="OBS79963.1"/>
    <property type="molecule type" value="Genomic_DNA"/>
</dbReference>
<dbReference type="Proteomes" id="UP000092124">
    <property type="component" value="Unassembled WGS sequence"/>
</dbReference>
<gene>
    <name evidence="2" type="ORF">A6R68_21836</name>
</gene>
<feature type="non-terminal residue" evidence="2">
    <location>
        <position position="75"/>
    </location>
</feature>
<evidence type="ECO:0000256" key="1">
    <source>
        <dbReference type="ARBA" id="ARBA00022737"/>
    </source>
</evidence>
<dbReference type="STRING" id="56216.A0A1A6HNF1"/>
<dbReference type="GO" id="GO:0005737">
    <property type="term" value="C:cytoplasm"/>
    <property type="evidence" value="ECO:0007669"/>
    <property type="project" value="UniProtKB-ARBA"/>
</dbReference>
<comment type="caution">
    <text evidence="2">The sequence shown here is derived from an EMBL/GenBank/DDBJ whole genome shotgun (WGS) entry which is preliminary data.</text>
</comment>
<keyword evidence="3" id="KW-1185">Reference proteome</keyword>
<protein>
    <submittedName>
        <fullName evidence="2">Uncharacterized protein</fullName>
    </submittedName>
</protein>
<keyword evidence="1" id="KW-0677">Repeat</keyword>
<evidence type="ECO:0000313" key="3">
    <source>
        <dbReference type="Proteomes" id="UP000092124"/>
    </source>
</evidence>